<dbReference type="GeneID" id="9742690"/>
<name>E1RF77_METP4</name>
<keyword evidence="5" id="KW-1185">Reference proteome</keyword>
<dbReference type="EMBL" id="CP002117">
    <property type="protein sequence ID" value="ADN35025.1"/>
    <property type="molecule type" value="Genomic_DNA"/>
</dbReference>
<dbReference type="Gene3D" id="1.25.40.10">
    <property type="entry name" value="Tetratricopeptide repeat domain"/>
    <property type="match status" value="1"/>
</dbReference>
<gene>
    <name evidence="4" type="ordered locus">Mpet_0247</name>
</gene>
<dbReference type="STRING" id="679926.Mpet_0247"/>
<organism evidence="4 5">
    <name type="scientific">Methanolacinia petrolearia (strain DSM 11571 / OCM 486 / SEBR 4847)</name>
    <name type="common">Methanoplanus petrolearius</name>
    <dbReference type="NCBI Taxonomy" id="679926"/>
    <lineage>
        <taxon>Archaea</taxon>
        <taxon>Methanobacteriati</taxon>
        <taxon>Methanobacteriota</taxon>
        <taxon>Stenosarchaea group</taxon>
        <taxon>Methanomicrobia</taxon>
        <taxon>Methanomicrobiales</taxon>
        <taxon>Methanomicrobiaceae</taxon>
        <taxon>Methanolacinia</taxon>
    </lineage>
</organism>
<evidence type="ECO:0000313" key="4">
    <source>
        <dbReference type="EMBL" id="ADN35025.1"/>
    </source>
</evidence>
<evidence type="ECO:0000313" key="5">
    <source>
        <dbReference type="Proteomes" id="UP000006565"/>
    </source>
</evidence>
<dbReference type="HOGENOM" id="CLU_142040_0_0_2"/>
<dbReference type="InterPro" id="IPR011990">
    <property type="entry name" value="TPR-like_helical_dom_sf"/>
</dbReference>
<reference evidence="4 5" key="1">
    <citation type="journal article" date="2010" name="Stand. Genomic Sci.">
        <title>Complete genome sequence of Methanoplanus petrolearius type strain (SEBR 4847).</title>
        <authorList>
            <person name="Brambilla E."/>
            <person name="Djao O.D."/>
            <person name="Daligault H."/>
            <person name="Lapidus A."/>
            <person name="Lucas S."/>
            <person name="Hammon N."/>
            <person name="Nolan M."/>
            <person name="Tice H."/>
            <person name="Cheng J.F."/>
            <person name="Han C."/>
            <person name="Tapia R."/>
            <person name="Goodwin L."/>
            <person name="Pitluck S."/>
            <person name="Liolios K."/>
            <person name="Ivanova N."/>
            <person name="Mavromatis K."/>
            <person name="Mikhailova N."/>
            <person name="Pati A."/>
            <person name="Chen A."/>
            <person name="Palaniappan K."/>
            <person name="Land M."/>
            <person name="Hauser L."/>
            <person name="Chang Y.J."/>
            <person name="Jeffries C.D."/>
            <person name="Rohde M."/>
            <person name="Spring S."/>
            <person name="Sikorski J."/>
            <person name="Goker M."/>
            <person name="Woyke T."/>
            <person name="Bristow J."/>
            <person name="Eisen J.A."/>
            <person name="Markowitz V."/>
            <person name="Hugenholtz P."/>
            <person name="Kyrpides N.C."/>
            <person name="Klenk H.P."/>
        </authorList>
    </citation>
    <scope>NUCLEOTIDE SEQUENCE [LARGE SCALE GENOMIC DNA]</scope>
    <source>
        <strain evidence="5">DSM 11571 / OCM 486 / SEBR 4847</strain>
    </source>
</reference>
<dbReference type="SMART" id="SM00028">
    <property type="entry name" value="TPR"/>
    <property type="match status" value="2"/>
</dbReference>
<accession>E1RF77</accession>
<dbReference type="AlphaFoldDB" id="E1RF77"/>
<dbReference type="InterPro" id="IPR019734">
    <property type="entry name" value="TPR_rpt"/>
</dbReference>
<feature type="repeat" description="TPR" evidence="3">
    <location>
        <begin position="95"/>
        <end position="128"/>
    </location>
</feature>
<evidence type="ECO:0000256" key="3">
    <source>
        <dbReference type="PROSITE-ProRule" id="PRU00339"/>
    </source>
</evidence>
<protein>
    <submittedName>
        <fullName evidence="4">Tetratricopeptide TPR_2 repeat protein</fullName>
    </submittedName>
</protein>
<keyword evidence="2 3" id="KW-0802">TPR repeat</keyword>
<dbReference type="PANTHER" id="PTHR44943:SF4">
    <property type="entry name" value="TPR REPEAT-CONTAINING PROTEIN MJ0798"/>
    <property type="match status" value="1"/>
</dbReference>
<sequence length="153" mass="17037" precursor="true">MKKMNILLTVILMVIPALLSSGCMGHPDEDYQERLAEFAAKVNASAEYYDQMVESDPENSTAWCVRAMYYNGNFNQYDKALESVNRSLELEPEYALAWYVKGIILLNSGDKDGASVCFDNAVKYDPSLAGSIPDVDEFGSEGTDFIAVSYKEE</sequence>
<dbReference type="InterPro" id="IPR051685">
    <property type="entry name" value="Ycf3/AcsC/BcsC/TPR_MFPF"/>
</dbReference>
<dbReference type="OrthoDB" id="115601at2157"/>
<evidence type="ECO:0000256" key="1">
    <source>
        <dbReference type="ARBA" id="ARBA00022737"/>
    </source>
</evidence>
<dbReference type="PANTHER" id="PTHR44943">
    <property type="entry name" value="CELLULOSE SYNTHASE OPERON PROTEIN C"/>
    <property type="match status" value="1"/>
</dbReference>
<dbReference type="PROSITE" id="PS51257">
    <property type="entry name" value="PROKAR_LIPOPROTEIN"/>
    <property type="match status" value="1"/>
</dbReference>
<dbReference type="RefSeq" id="WP_013328204.1">
    <property type="nucleotide sequence ID" value="NC_014507.1"/>
</dbReference>
<evidence type="ECO:0000256" key="2">
    <source>
        <dbReference type="ARBA" id="ARBA00022803"/>
    </source>
</evidence>
<proteinExistence type="predicted"/>
<dbReference type="Proteomes" id="UP000006565">
    <property type="component" value="Chromosome"/>
</dbReference>
<dbReference type="eggNOG" id="arCOG03032">
    <property type="taxonomic scope" value="Archaea"/>
</dbReference>
<dbReference type="KEGG" id="mpi:Mpet_0247"/>
<dbReference type="PROSITE" id="PS50005">
    <property type="entry name" value="TPR"/>
    <property type="match status" value="1"/>
</dbReference>
<keyword evidence="1" id="KW-0677">Repeat</keyword>
<dbReference type="SUPFAM" id="SSF48452">
    <property type="entry name" value="TPR-like"/>
    <property type="match status" value="1"/>
</dbReference>
<dbReference type="Pfam" id="PF13181">
    <property type="entry name" value="TPR_8"/>
    <property type="match status" value="2"/>
</dbReference>